<dbReference type="InterPro" id="IPR011011">
    <property type="entry name" value="Znf_FYVE_PHD"/>
</dbReference>
<dbReference type="VEuPathDB" id="VectorBase:AALFPA_067400"/>
<feature type="domain" description="FP protein C-terminal" evidence="3">
    <location>
        <begin position="276"/>
        <end position="325"/>
    </location>
</feature>
<dbReference type="EMBL" id="GEHC01001115">
    <property type="protein sequence ID" value="JAV46530.1"/>
    <property type="molecule type" value="Transcribed_RNA"/>
</dbReference>
<name>A0A1W7R5X8_AEDAL</name>
<feature type="region of interest" description="Disordered" evidence="2">
    <location>
        <begin position="329"/>
        <end position="351"/>
    </location>
</feature>
<dbReference type="SUPFAM" id="SSF57903">
    <property type="entry name" value="FYVE/PHD zinc finger"/>
    <property type="match status" value="1"/>
</dbReference>
<sequence>MEGEGSICVECKKVEKDASKMITCMYCFTEAHFKCRNLLGQAARRLKDKMYFCSHNCSSIYQRITEMQNHKSSIVETLAAELKGAVSSAVSVEMKNVRTEVHQITTAIERSQQFLSDKFETIVTDFQELKKENEGLKQEIDRLKHTQHTLSKTVHKLEHSVDKSAREANCNNAVVLGVPFCPGEDTLGITRNIIDCYGSNVGAEAIVSADRLGGKNKSKNALIPIRVLFKDGNTKETVFSKKKEYGKLLSSVVDSSYLVNGKPTSITIRDELTPLSLELLSQMREYQEKLKIKYVWTSRGGNVLVKKTEHSKPEMIKTRDDLYELVNRYSNSSPVRDTPSPKRKCNNSSNN</sequence>
<protein>
    <submittedName>
        <fullName evidence="4">Putative crack-3 cq</fullName>
    </submittedName>
</protein>
<reference evidence="4" key="1">
    <citation type="submission" date="2016-03" db="EMBL/GenBank/DDBJ databases">
        <title>RNAseq analyses of the sensorial organs of adult female Aedes albopictus.</title>
        <authorList>
            <person name="Fabrizio L."/>
            <person name="Ribeiro J.M."/>
            <person name="Arca B."/>
        </authorList>
    </citation>
    <scope>NUCLEOTIDE SEQUENCE</scope>
</reference>
<evidence type="ECO:0000256" key="2">
    <source>
        <dbReference type="SAM" id="MobiDB-lite"/>
    </source>
</evidence>
<dbReference type="InterPro" id="IPR057251">
    <property type="entry name" value="FP_C"/>
</dbReference>
<proteinExistence type="predicted"/>
<evidence type="ECO:0000313" key="4">
    <source>
        <dbReference type="EMBL" id="JAV46530.1"/>
    </source>
</evidence>
<feature type="coiled-coil region" evidence="1">
    <location>
        <begin position="119"/>
        <end position="146"/>
    </location>
</feature>
<accession>A0A1W7R5X8</accession>
<dbReference type="Pfam" id="PF25298">
    <property type="entry name" value="Baculo_FP_2nd"/>
    <property type="match status" value="1"/>
</dbReference>
<evidence type="ECO:0000256" key="1">
    <source>
        <dbReference type="SAM" id="Coils"/>
    </source>
</evidence>
<evidence type="ECO:0000259" key="3">
    <source>
        <dbReference type="Pfam" id="PF25298"/>
    </source>
</evidence>
<organism evidence="4">
    <name type="scientific">Aedes albopictus</name>
    <name type="common">Asian tiger mosquito</name>
    <name type="synonym">Stegomyia albopicta</name>
    <dbReference type="NCBI Taxonomy" id="7160"/>
    <lineage>
        <taxon>Eukaryota</taxon>
        <taxon>Metazoa</taxon>
        <taxon>Ecdysozoa</taxon>
        <taxon>Arthropoda</taxon>
        <taxon>Hexapoda</taxon>
        <taxon>Insecta</taxon>
        <taxon>Pterygota</taxon>
        <taxon>Neoptera</taxon>
        <taxon>Endopterygota</taxon>
        <taxon>Diptera</taxon>
        <taxon>Nematocera</taxon>
        <taxon>Culicoidea</taxon>
        <taxon>Culicidae</taxon>
        <taxon>Culicinae</taxon>
        <taxon>Aedini</taxon>
        <taxon>Aedes</taxon>
        <taxon>Stegomyia</taxon>
    </lineage>
</organism>
<keyword evidence="1" id="KW-0175">Coiled coil</keyword>
<dbReference type="AlphaFoldDB" id="A0A1W7R5X8"/>